<name>A0A3N0WXG5_9FLAO</name>
<dbReference type="InterPro" id="IPR010332">
    <property type="entry name" value="ATPase_terminase-su_N"/>
</dbReference>
<comment type="caution">
    <text evidence="2">The sequence shown here is derived from an EMBL/GenBank/DDBJ whole genome shotgun (WGS) entry which is preliminary data.</text>
</comment>
<dbReference type="RefSeq" id="WP_123265040.1">
    <property type="nucleotide sequence ID" value="NZ_RJUG01000002.1"/>
</dbReference>
<dbReference type="AlphaFoldDB" id="A0A3N0WXG5"/>
<dbReference type="Pfam" id="PF06056">
    <property type="entry name" value="Terminase_5"/>
    <property type="match status" value="1"/>
</dbReference>
<dbReference type="EMBL" id="RJUG01000002">
    <property type="protein sequence ID" value="ROI09787.1"/>
    <property type="molecule type" value="Genomic_DNA"/>
</dbReference>
<accession>A0A3N0WXG5</accession>
<protein>
    <recommendedName>
        <fullName evidence="1">Terminase ATPase subunit N-terminal domain-containing protein</fullName>
    </recommendedName>
</protein>
<evidence type="ECO:0000259" key="1">
    <source>
        <dbReference type="Pfam" id="PF06056"/>
    </source>
</evidence>
<dbReference type="OrthoDB" id="1268975at2"/>
<dbReference type="Proteomes" id="UP000270224">
    <property type="component" value="Unassembled WGS sequence"/>
</dbReference>
<gene>
    <name evidence="2" type="ORF">EGI11_03245</name>
</gene>
<proteinExistence type="predicted"/>
<reference evidence="3" key="2">
    <citation type="submission" date="2018-11" db="EMBL/GenBank/DDBJ databases">
        <title>Proposal to divide the Flavobacteriaceae and reorganize its genera based on Amino Acid Identity values calculated from whole genome sequences.</title>
        <authorList>
            <person name="Nicholson A.C."/>
            <person name="Gulvik C.A."/>
            <person name="Whitney A.M."/>
            <person name="Humrighouse B.W."/>
            <person name="Bell M."/>
            <person name="Holmens B."/>
            <person name="Steigerwalt A."/>
            <person name="Villarma A."/>
            <person name="Sheth M."/>
            <person name="Batra D."/>
            <person name="Pryor J."/>
            <person name="Bernardet J.-F."/>
            <person name="Hugo C."/>
            <person name="Kampfer P."/>
            <person name="Newman J."/>
            <person name="Mcquiston J.R."/>
        </authorList>
    </citation>
    <scope>NUCLEOTIDE SEQUENCE [LARGE SCALE GENOMIC DNA]</scope>
    <source>
        <strain evidence="3">H3056</strain>
    </source>
</reference>
<organism evidence="2 3">
    <name type="scientific">Kaistella daneshvariae</name>
    <dbReference type="NCBI Taxonomy" id="2487074"/>
    <lineage>
        <taxon>Bacteria</taxon>
        <taxon>Pseudomonadati</taxon>
        <taxon>Bacteroidota</taxon>
        <taxon>Flavobacteriia</taxon>
        <taxon>Flavobacteriales</taxon>
        <taxon>Weeksellaceae</taxon>
        <taxon>Chryseobacterium group</taxon>
        <taxon>Kaistella</taxon>
    </lineage>
</organism>
<feature type="domain" description="Terminase ATPase subunit N-terminal" evidence="1">
    <location>
        <begin position="13"/>
        <end position="55"/>
    </location>
</feature>
<evidence type="ECO:0000313" key="3">
    <source>
        <dbReference type="Proteomes" id="UP000270224"/>
    </source>
</evidence>
<sequence length="155" mass="17374">MARMTAAEADYKKSQGRELFVKGFAVANISEIIGVGEKTLGKWRKENAWDDEKDIASLKPSNIRKLTLKMALAIQNGEPLPYKADDISKVVAAFDRITDSKKIAVYTMESIDGFSSYMLEKAAQNGGKKREDLIAILQTVRPHFDEYISKLLQDD</sequence>
<evidence type="ECO:0000313" key="2">
    <source>
        <dbReference type="EMBL" id="ROI09787.1"/>
    </source>
</evidence>
<reference evidence="3" key="1">
    <citation type="submission" date="2018-11" db="EMBL/GenBank/DDBJ databases">
        <title>Proposal to divide the Flavobacteriaceae and reorganize its genera based on Amino Acid Identity values calculated from whole genome sequences.</title>
        <authorList>
            <person name="Nicholson A.C."/>
            <person name="Gulvik C.A."/>
            <person name="Whitney A.M."/>
            <person name="Humrighouse B.W."/>
            <person name="Bell M."/>
            <person name="Holmes B."/>
            <person name="Steigerwalt A."/>
            <person name="Villarma A."/>
            <person name="Sheth M."/>
            <person name="Batra D."/>
            <person name="Pryor J."/>
            <person name="Bernardet J.-F."/>
            <person name="Hugo C."/>
            <person name="Kampfer P."/>
            <person name="Newman J."/>
            <person name="Mcquiston J.R."/>
        </authorList>
    </citation>
    <scope>NUCLEOTIDE SEQUENCE [LARGE SCALE GENOMIC DNA]</scope>
    <source>
        <strain evidence="3">H3056</strain>
    </source>
</reference>